<evidence type="ECO:0000256" key="1">
    <source>
        <dbReference type="ARBA" id="ARBA00004167"/>
    </source>
</evidence>
<keyword evidence="3" id="KW-1133">Transmembrane helix</keyword>
<dbReference type="SUPFAM" id="SSF49313">
    <property type="entry name" value="Cadherin-like"/>
    <property type="match status" value="1"/>
</dbReference>
<dbReference type="GO" id="GO:0005509">
    <property type="term" value="F:calcium ion binding"/>
    <property type="evidence" value="ECO:0007669"/>
    <property type="project" value="UniProtKB-UniRule"/>
</dbReference>
<proteinExistence type="predicted"/>
<dbReference type="PROSITE" id="PS50268">
    <property type="entry name" value="CADHERIN_2"/>
    <property type="match status" value="1"/>
</dbReference>
<dbReference type="InterPro" id="IPR015919">
    <property type="entry name" value="Cadherin-like_sf"/>
</dbReference>
<organism evidence="8 9">
    <name type="scientific">Cherax quadricarinatus</name>
    <name type="common">Australian red claw crayfish</name>
    <dbReference type="NCBI Taxonomy" id="27406"/>
    <lineage>
        <taxon>Eukaryota</taxon>
        <taxon>Metazoa</taxon>
        <taxon>Ecdysozoa</taxon>
        <taxon>Arthropoda</taxon>
        <taxon>Crustacea</taxon>
        <taxon>Multicrustacea</taxon>
        <taxon>Malacostraca</taxon>
        <taxon>Eumalacostraca</taxon>
        <taxon>Eucarida</taxon>
        <taxon>Decapoda</taxon>
        <taxon>Pleocyemata</taxon>
        <taxon>Astacidea</taxon>
        <taxon>Parastacoidea</taxon>
        <taxon>Parastacidae</taxon>
        <taxon>Cherax</taxon>
    </lineage>
</organism>
<dbReference type="PANTHER" id="PTHR24028:SF328">
    <property type="entry name" value="CADHERIN-3"/>
    <property type="match status" value="1"/>
</dbReference>
<feature type="domain" description="Cadherin" evidence="7">
    <location>
        <begin position="11"/>
        <end position="99"/>
    </location>
</feature>
<dbReference type="AlphaFoldDB" id="A0AAW0XCW0"/>
<evidence type="ECO:0000256" key="6">
    <source>
        <dbReference type="SAM" id="MobiDB-lite"/>
    </source>
</evidence>
<reference evidence="8 9" key="1">
    <citation type="journal article" date="2024" name="BMC Genomics">
        <title>Genome assembly of redclaw crayfish (Cherax quadricarinatus) provides insights into its immune adaptation and hypoxia tolerance.</title>
        <authorList>
            <person name="Liu Z."/>
            <person name="Zheng J."/>
            <person name="Li H."/>
            <person name="Fang K."/>
            <person name="Wang S."/>
            <person name="He J."/>
            <person name="Zhou D."/>
            <person name="Weng S."/>
            <person name="Chi M."/>
            <person name="Gu Z."/>
            <person name="He J."/>
            <person name="Li F."/>
            <person name="Wang M."/>
        </authorList>
    </citation>
    <scope>NUCLEOTIDE SEQUENCE [LARGE SCALE GENOMIC DNA]</scope>
    <source>
        <strain evidence="8">ZL_2023a</strain>
    </source>
</reference>
<dbReference type="GO" id="GO:0005886">
    <property type="term" value="C:plasma membrane"/>
    <property type="evidence" value="ECO:0007669"/>
    <property type="project" value="TreeGrafter"/>
</dbReference>
<evidence type="ECO:0000256" key="2">
    <source>
        <dbReference type="ARBA" id="ARBA00022692"/>
    </source>
</evidence>
<dbReference type="PANTHER" id="PTHR24028">
    <property type="entry name" value="CADHERIN-87A"/>
    <property type="match status" value="1"/>
</dbReference>
<accession>A0AAW0XCW0</accession>
<dbReference type="Gene3D" id="2.60.40.60">
    <property type="entry name" value="Cadherins"/>
    <property type="match status" value="1"/>
</dbReference>
<dbReference type="EMBL" id="JARKIK010000028">
    <property type="protein sequence ID" value="KAK8742320.1"/>
    <property type="molecule type" value="Genomic_DNA"/>
</dbReference>
<feature type="region of interest" description="Disordered" evidence="6">
    <location>
        <begin position="114"/>
        <end position="160"/>
    </location>
</feature>
<feature type="non-terminal residue" evidence="8">
    <location>
        <position position="1"/>
    </location>
</feature>
<keyword evidence="4" id="KW-0325">Glycoprotein</keyword>
<evidence type="ECO:0000259" key="7">
    <source>
        <dbReference type="PROSITE" id="PS50268"/>
    </source>
</evidence>
<comment type="caution">
    <text evidence="8">The sequence shown here is derived from an EMBL/GenBank/DDBJ whole genome shotgun (WGS) entry which is preliminary data.</text>
</comment>
<evidence type="ECO:0000313" key="9">
    <source>
        <dbReference type="Proteomes" id="UP001445076"/>
    </source>
</evidence>
<keyword evidence="2" id="KW-0812">Transmembrane</keyword>
<keyword evidence="9" id="KW-1185">Reference proteome</keyword>
<dbReference type="GO" id="GO:0007156">
    <property type="term" value="P:homophilic cell adhesion via plasma membrane adhesion molecules"/>
    <property type="evidence" value="ECO:0007669"/>
    <property type="project" value="InterPro"/>
</dbReference>
<evidence type="ECO:0000313" key="8">
    <source>
        <dbReference type="EMBL" id="KAK8742320.1"/>
    </source>
</evidence>
<keyword evidence="5" id="KW-0106">Calcium</keyword>
<keyword evidence="3" id="KW-0472">Membrane</keyword>
<sequence length="160" mass="18231">DVNDNPPYFLNPQPQVTVVEEDDRHLPATIAKVEATDKDWLDHHGLLYTVRGDGVDGYLPDDAFFTVNSLTGDLIQLRALDRDPPRGKDVWKVRVQVRDGQALWSKQAIDRLLASSSSKQKDSHTNEESKHDKTRRDDVDTRRKGNENISQEPTLRETES</sequence>
<feature type="compositionally biased region" description="Basic and acidic residues" evidence="6">
    <location>
        <begin position="119"/>
        <end position="146"/>
    </location>
</feature>
<protein>
    <recommendedName>
        <fullName evidence="7">Cadherin domain-containing protein</fullName>
    </recommendedName>
</protein>
<dbReference type="Proteomes" id="UP001445076">
    <property type="component" value="Unassembled WGS sequence"/>
</dbReference>
<name>A0AAW0XCW0_CHEQU</name>
<evidence type="ECO:0000256" key="5">
    <source>
        <dbReference type="PROSITE-ProRule" id="PRU00043"/>
    </source>
</evidence>
<dbReference type="InterPro" id="IPR050174">
    <property type="entry name" value="Protocadherin/Cadherin-CA"/>
</dbReference>
<evidence type="ECO:0000256" key="4">
    <source>
        <dbReference type="ARBA" id="ARBA00023180"/>
    </source>
</evidence>
<evidence type="ECO:0000256" key="3">
    <source>
        <dbReference type="ARBA" id="ARBA00022989"/>
    </source>
</evidence>
<feature type="non-terminal residue" evidence="8">
    <location>
        <position position="160"/>
    </location>
</feature>
<gene>
    <name evidence="8" type="ORF">OTU49_001801</name>
</gene>
<dbReference type="CDD" id="cd11304">
    <property type="entry name" value="Cadherin_repeat"/>
    <property type="match status" value="1"/>
</dbReference>
<dbReference type="InterPro" id="IPR002126">
    <property type="entry name" value="Cadherin-like_dom"/>
</dbReference>
<comment type="subcellular location">
    <subcellularLocation>
        <location evidence="1">Membrane</location>
        <topology evidence="1">Single-pass membrane protein</topology>
    </subcellularLocation>
</comment>